<dbReference type="AlphaFoldDB" id="A0A9P0LV17"/>
<dbReference type="OrthoDB" id="193931at2759"/>
<dbReference type="Proteomes" id="UP001152888">
    <property type="component" value="Unassembled WGS sequence"/>
</dbReference>
<evidence type="ECO:0000313" key="1">
    <source>
        <dbReference type="EMBL" id="CAH2002248.1"/>
    </source>
</evidence>
<comment type="caution">
    <text evidence="1">The sequence shown here is derived from an EMBL/GenBank/DDBJ whole genome shotgun (WGS) entry which is preliminary data.</text>
</comment>
<gene>
    <name evidence="1" type="ORF">ACAOBT_LOCUS26697</name>
</gene>
<name>A0A9P0LV17_ACAOB</name>
<accession>A0A9P0LV17</accession>
<dbReference type="EMBL" id="CAKOFQ010007489">
    <property type="protein sequence ID" value="CAH2002248.1"/>
    <property type="molecule type" value="Genomic_DNA"/>
</dbReference>
<keyword evidence="2" id="KW-1185">Reference proteome</keyword>
<evidence type="ECO:0000313" key="2">
    <source>
        <dbReference type="Proteomes" id="UP001152888"/>
    </source>
</evidence>
<proteinExistence type="predicted"/>
<protein>
    <submittedName>
        <fullName evidence="1">Uncharacterized protein</fullName>
    </submittedName>
</protein>
<sequence length="62" mass="7289">MKKIEVENWEKSHLAYGDMNRILTAPQKQRKAPIYDPIARSIAEYISNNVPDKLHNLPWLRS</sequence>
<organism evidence="1 2">
    <name type="scientific">Acanthoscelides obtectus</name>
    <name type="common">Bean weevil</name>
    <name type="synonym">Bruchus obtectus</name>
    <dbReference type="NCBI Taxonomy" id="200917"/>
    <lineage>
        <taxon>Eukaryota</taxon>
        <taxon>Metazoa</taxon>
        <taxon>Ecdysozoa</taxon>
        <taxon>Arthropoda</taxon>
        <taxon>Hexapoda</taxon>
        <taxon>Insecta</taxon>
        <taxon>Pterygota</taxon>
        <taxon>Neoptera</taxon>
        <taxon>Endopterygota</taxon>
        <taxon>Coleoptera</taxon>
        <taxon>Polyphaga</taxon>
        <taxon>Cucujiformia</taxon>
        <taxon>Chrysomeloidea</taxon>
        <taxon>Chrysomelidae</taxon>
        <taxon>Bruchinae</taxon>
        <taxon>Bruchini</taxon>
        <taxon>Acanthoscelides</taxon>
    </lineage>
</organism>
<reference evidence="1" key="1">
    <citation type="submission" date="2022-03" db="EMBL/GenBank/DDBJ databases">
        <authorList>
            <person name="Sayadi A."/>
        </authorList>
    </citation>
    <scope>NUCLEOTIDE SEQUENCE</scope>
</reference>